<evidence type="ECO:0000256" key="2">
    <source>
        <dbReference type="ARBA" id="ARBA00022741"/>
    </source>
</evidence>
<dbReference type="InterPro" id="IPR052032">
    <property type="entry name" value="ATP-dep_AA_Ligase"/>
</dbReference>
<dbReference type="EMBL" id="JAHAIK010000011">
    <property type="protein sequence ID" value="MBS5964989.1"/>
    <property type="molecule type" value="Genomic_DNA"/>
</dbReference>
<gene>
    <name evidence="6" type="ORF">KIA07_04895</name>
</gene>
<organism evidence="6 7">
    <name type="scientific">Finegoldia magna</name>
    <name type="common">Peptostreptococcus magnus</name>
    <dbReference type="NCBI Taxonomy" id="1260"/>
    <lineage>
        <taxon>Bacteria</taxon>
        <taxon>Bacillati</taxon>
        <taxon>Bacillota</taxon>
        <taxon>Tissierellia</taxon>
        <taxon>Tissierellales</taxon>
        <taxon>Peptoniphilaceae</taxon>
        <taxon>Finegoldia</taxon>
    </lineage>
</organism>
<dbReference type="PANTHER" id="PTHR43585:SF2">
    <property type="entry name" value="ATP-GRASP ENZYME FSQD"/>
    <property type="match status" value="1"/>
</dbReference>
<dbReference type="PROSITE" id="PS50975">
    <property type="entry name" value="ATP_GRASP"/>
    <property type="match status" value="1"/>
</dbReference>
<dbReference type="InterPro" id="IPR013815">
    <property type="entry name" value="ATP_grasp_subdomain_1"/>
</dbReference>
<dbReference type="GO" id="GO:0005524">
    <property type="term" value="F:ATP binding"/>
    <property type="evidence" value="ECO:0007669"/>
    <property type="project" value="UniProtKB-UniRule"/>
</dbReference>
<evidence type="ECO:0000256" key="1">
    <source>
        <dbReference type="ARBA" id="ARBA00022598"/>
    </source>
</evidence>
<dbReference type="InterPro" id="IPR011761">
    <property type="entry name" value="ATP-grasp"/>
</dbReference>
<dbReference type="RefSeq" id="WP_278735736.1">
    <property type="nucleotide sequence ID" value="NZ_JAHAIK010000011.1"/>
</dbReference>
<keyword evidence="1" id="KW-0436">Ligase</keyword>
<sequence>MKKLLILGGSSYLIPVIEAAKNLGVYTITCDYLPNNIGHKFSDEYHNISITEKDKVYELAKRLEVDGIISFATDPGVVTAAYVCEKLNLPSPPLKSVEILQNKGKFRKFLKENNFNVPYFNTFKTYEDLKNQIGEIKFPVIIKPVDSAGSKGVSRVDRLEDIEEAARIAFNHSFSGEIIVEQFIKKNGNSSDSDCFSVDNELKFASFSSQLFDEKAPNSFVPSAFIWPSDMGGTHKENLENELDRLVKLLDLGTSIYNIETRVGTDDKEYIMEVSPRGGGNRISEILKLATKQDLILNNIKFALGMELDIVTKPVYHDVIAFYVIHSNYDGVFRDFHIDESFYNEHVMDINLNVNKGEKIYKFEGANNTIGNIILRFESYEDAKFYLTDESKWFKLNIER</sequence>
<dbReference type="Proteomes" id="UP000730862">
    <property type="component" value="Unassembled WGS sequence"/>
</dbReference>
<evidence type="ECO:0000256" key="3">
    <source>
        <dbReference type="ARBA" id="ARBA00022840"/>
    </source>
</evidence>
<protein>
    <submittedName>
        <fullName evidence="6">ATP-grasp domain-containing protein</fullName>
    </submittedName>
</protein>
<feature type="domain" description="ATP-grasp" evidence="5">
    <location>
        <begin position="107"/>
        <end position="304"/>
    </location>
</feature>
<dbReference type="AlphaFoldDB" id="A0A943L9W7"/>
<dbReference type="GO" id="GO:0046872">
    <property type="term" value="F:metal ion binding"/>
    <property type="evidence" value="ECO:0007669"/>
    <property type="project" value="InterPro"/>
</dbReference>
<evidence type="ECO:0000313" key="6">
    <source>
        <dbReference type="EMBL" id="MBS5964989.1"/>
    </source>
</evidence>
<name>A0A943L9W7_FINMA</name>
<reference evidence="6" key="1">
    <citation type="submission" date="2021-02" db="EMBL/GenBank/DDBJ databases">
        <title>Infant gut strain persistence is associated with maternal origin, phylogeny, and functional potential including surface adhesion and iron acquisition.</title>
        <authorList>
            <person name="Lou Y.C."/>
        </authorList>
    </citation>
    <scope>NUCLEOTIDE SEQUENCE</scope>
    <source>
        <strain evidence="6">L3_058_000G1_dasL3_058_000G1_concoct_72</strain>
    </source>
</reference>
<dbReference type="InterPro" id="IPR003806">
    <property type="entry name" value="ATP-grasp_PylC-type"/>
</dbReference>
<dbReference type="Gene3D" id="3.30.470.20">
    <property type="entry name" value="ATP-grasp fold, B domain"/>
    <property type="match status" value="1"/>
</dbReference>
<evidence type="ECO:0000259" key="5">
    <source>
        <dbReference type="PROSITE" id="PS50975"/>
    </source>
</evidence>
<dbReference type="PANTHER" id="PTHR43585">
    <property type="entry name" value="FUMIPYRROLE BIOSYNTHESIS PROTEIN C"/>
    <property type="match status" value="1"/>
</dbReference>
<dbReference type="Pfam" id="PF02655">
    <property type="entry name" value="ATP-grasp_3"/>
    <property type="match status" value="1"/>
</dbReference>
<dbReference type="GO" id="GO:0016874">
    <property type="term" value="F:ligase activity"/>
    <property type="evidence" value="ECO:0007669"/>
    <property type="project" value="UniProtKB-KW"/>
</dbReference>
<dbReference type="Gene3D" id="3.40.50.20">
    <property type="match status" value="1"/>
</dbReference>
<keyword evidence="3 4" id="KW-0067">ATP-binding</keyword>
<accession>A0A943L9W7</accession>
<evidence type="ECO:0000256" key="4">
    <source>
        <dbReference type="PROSITE-ProRule" id="PRU00409"/>
    </source>
</evidence>
<dbReference type="SUPFAM" id="SSF56059">
    <property type="entry name" value="Glutathione synthetase ATP-binding domain-like"/>
    <property type="match status" value="1"/>
</dbReference>
<comment type="caution">
    <text evidence="6">The sequence shown here is derived from an EMBL/GenBank/DDBJ whole genome shotgun (WGS) entry which is preliminary data.</text>
</comment>
<keyword evidence="2 4" id="KW-0547">Nucleotide-binding</keyword>
<proteinExistence type="predicted"/>
<dbReference type="Gene3D" id="3.30.1490.20">
    <property type="entry name" value="ATP-grasp fold, A domain"/>
    <property type="match status" value="1"/>
</dbReference>
<evidence type="ECO:0000313" key="7">
    <source>
        <dbReference type="Proteomes" id="UP000730862"/>
    </source>
</evidence>